<evidence type="ECO:0000313" key="2">
    <source>
        <dbReference type="Proteomes" id="UP001610861"/>
    </source>
</evidence>
<protein>
    <submittedName>
        <fullName evidence="1">DUF4012 domain-containing protein</fullName>
    </submittedName>
</protein>
<dbReference type="Pfam" id="PF13196">
    <property type="entry name" value="DUF4012"/>
    <property type="match status" value="1"/>
</dbReference>
<sequence>MSGDTARRRGRRFRPVLVVSAVVLAVLLAASAWVVVRAVLVKNELEALVPVVGELQEAASSRDVSRLEDISATVGEHSERAASLTSDPVWRLAEALPAIGPNLTAVRVVADQLVILDRSAVHPLVDLMGSLGSGPEQAAGGFDLALAADAQAPLAKAANALHHAADTFGALPRASLIRQVRDAVDKLDESTTASAPIVGGLARAASVLPPLLGADGPRTILVMLQNNAELRTGGGITGAYVLLRAEGGRISMVQQADSGQFAPSGTDIVPIPESTTQLYGDVIGRFVQNATATSDFALSAGLASTWWQEKFGVTPDAVLSIDPLVLKSLLAVTGPVTLPDGSQLSSDNLVQRLLIDPYLTLDPVQQTAFLQAVTGAVFSQLLASPDVLNWAEALAAPVEQGRVSVWSAHPAEQALIDGTAIAGPLARHADAGDDAFAVYFNDVTGGKMDVFLDVSMTVGTADCRSDGRRDVSIVVTMGSRAPADAAASLPFSVTGGGLLGTGNGDIGTIVTVAAPPGWFYGGVWKNGEPEVSTNVVDNGHPSTGARVNLSPGETNTMEYRFVSAEPGAVAPTIVHTPLVDDVAISADDATCRG</sequence>
<dbReference type="RefSeq" id="WP_396639870.1">
    <property type="nucleotide sequence ID" value="NZ_JBIQWL010000002.1"/>
</dbReference>
<dbReference type="EMBL" id="JBIQWL010000002">
    <property type="protein sequence ID" value="MFH8249918.1"/>
    <property type="molecule type" value="Genomic_DNA"/>
</dbReference>
<keyword evidence="2" id="KW-1185">Reference proteome</keyword>
<dbReference type="InterPro" id="IPR025101">
    <property type="entry name" value="DUF4012"/>
</dbReference>
<evidence type="ECO:0000313" key="1">
    <source>
        <dbReference type="EMBL" id="MFH8249918.1"/>
    </source>
</evidence>
<accession>A0ABW7Q6A7</accession>
<proteinExistence type="predicted"/>
<dbReference type="Proteomes" id="UP001610861">
    <property type="component" value="Unassembled WGS sequence"/>
</dbReference>
<organism evidence="1 2">
    <name type="scientific">Microbacterium alkaliflavum</name>
    <dbReference type="NCBI Taxonomy" id="3248839"/>
    <lineage>
        <taxon>Bacteria</taxon>
        <taxon>Bacillati</taxon>
        <taxon>Actinomycetota</taxon>
        <taxon>Actinomycetes</taxon>
        <taxon>Micrococcales</taxon>
        <taxon>Microbacteriaceae</taxon>
        <taxon>Microbacterium</taxon>
    </lineage>
</organism>
<reference evidence="1 2" key="1">
    <citation type="submission" date="2024-09" db="EMBL/GenBank/DDBJ databases">
        <authorList>
            <person name="Pan X."/>
        </authorList>
    </citation>
    <scope>NUCLEOTIDE SEQUENCE [LARGE SCALE GENOMIC DNA]</scope>
    <source>
        <strain evidence="1 2">B2969</strain>
    </source>
</reference>
<name>A0ABW7Q6A7_9MICO</name>
<gene>
    <name evidence="1" type="ORF">ACH3VR_06075</name>
</gene>
<comment type="caution">
    <text evidence="1">The sequence shown here is derived from an EMBL/GenBank/DDBJ whole genome shotgun (WGS) entry which is preliminary data.</text>
</comment>